<dbReference type="EMBL" id="QGTR01000002">
    <property type="protein sequence ID" value="PWW02224.1"/>
    <property type="molecule type" value="Genomic_DNA"/>
</dbReference>
<evidence type="ECO:0000313" key="3">
    <source>
        <dbReference type="Proteomes" id="UP000246352"/>
    </source>
</evidence>
<sequence>MQRTFSVKALWDAEAKVFVSESDIEGLHIEAETIEAFEAVMHDAAIDLIVANHVSEEDLASRPLRDLIPAILWERPDATKLAVA</sequence>
<dbReference type="OrthoDB" id="7205622at2"/>
<evidence type="ECO:0000259" key="1">
    <source>
        <dbReference type="Pfam" id="PF08972"/>
    </source>
</evidence>
<dbReference type="InterPro" id="IPR015066">
    <property type="entry name" value="DUF1902"/>
</dbReference>
<reference evidence="2 3" key="1">
    <citation type="submission" date="2018-05" db="EMBL/GenBank/DDBJ databases">
        <title>Genomic Encyclopedia of Type Strains, Phase IV (KMG-IV): sequencing the most valuable type-strain genomes for metagenomic binning, comparative biology and taxonomic classification.</title>
        <authorList>
            <person name="Goeker M."/>
        </authorList>
    </citation>
    <scope>NUCLEOTIDE SEQUENCE [LARGE SCALE GENOMIC DNA]</scope>
    <source>
        <strain evidence="2 3">DSM 16791</strain>
    </source>
</reference>
<dbReference type="Proteomes" id="UP000246352">
    <property type="component" value="Unassembled WGS sequence"/>
</dbReference>
<dbReference type="InterPro" id="IPR035069">
    <property type="entry name" value="TTHA1013/TTHA0281-like"/>
</dbReference>
<dbReference type="AlphaFoldDB" id="A0A317PTS0"/>
<keyword evidence="3" id="KW-1185">Reference proteome</keyword>
<dbReference type="SUPFAM" id="SSF143100">
    <property type="entry name" value="TTHA1013/TTHA0281-like"/>
    <property type="match status" value="1"/>
</dbReference>
<name>A0A317PTS0_9HYPH</name>
<dbReference type="RefSeq" id="WP_110031922.1">
    <property type="nucleotide sequence ID" value="NZ_QGTR01000002.1"/>
</dbReference>
<proteinExistence type="predicted"/>
<dbReference type="Gene3D" id="3.30.2390.10">
    <property type="entry name" value="TTHA1013-like"/>
    <property type="match status" value="1"/>
</dbReference>
<organism evidence="2 3">
    <name type="scientific">Hoeflea marina</name>
    <dbReference type="NCBI Taxonomy" id="274592"/>
    <lineage>
        <taxon>Bacteria</taxon>
        <taxon>Pseudomonadati</taxon>
        <taxon>Pseudomonadota</taxon>
        <taxon>Alphaproteobacteria</taxon>
        <taxon>Hyphomicrobiales</taxon>
        <taxon>Rhizobiaceae</taxon>
        <taxon>Hoeflea</taxon>
    </lineage>
</organism>
<protein>
    <submittedName>
        <fullName evidence="2">Uncharacterized protein DUF1902</fullName>
    </submittedName>
</protein>
<dbReference type="Pfam" id="PF08972">
    <property type="entry name" value="DUF1902"/>
    <property type="match status" value="1"/>
</dbReference>
<comment type="caution">
    <text evidence="2">The sequence shown here is derived from an EMBL/GenBank/DDBJ whole genome shotgun (WGS) entry which is preliminary data.</text>
</comment>
<accession>A0A317PTS0</accession>
<feature type="domain" description="DUF1902" evidence="1">
    <location>
        <begin position="5"/>
        <end position="56"/>
    </location>
</feature>
<evidence type="ECO:0000313" key="2">
    <source>
        <dbReference type="EMBL" id="PWW02224.1"/>
    </source>
</evidence>
<gene>
    <name evidence="2" type="ORF">DFR52_102892</name>
</gene>